<keyword evidence="1" id="KW-1185">Reference proteome</keyword>
<sequence length="139" mass="15694">MKFQFRELKQRQILKNLPHAPSSPACGIFLMRHPLTNKKDTGPLPTKLYKNKRNHDEFTYNSSVKQDFSAVSYKATRKSLVSTNIHEAHFNDGAEPPHAREALNTVISVYIKPGSYFCSASMSEHSSEPARQACSELNV</sequence>
<proteinExistence type="predicted"/>
<dbReference type="WBParaSite" id="nRc.2.0.1.t31571-RA">
    <property type="protein sequence ID" value="nRc.2.0.1.t31571-RA"/>
    <property type="gene ID" value="nRc.2.0.1.g31571"/>
</dbReference>
<organism evidence="1 2">
    <name type="scientific">Romanomermis culicivorax</name>
    <name type="common">Nematode worm</name>
    <dbReference type="NCBI Taxonomy" id="13658"/>
    <lineage>
        <taxon>Eukaryota</taxon>
        <taxon>Metazoa</taxon>
        <taxon>Ecdysozoa</taxon>
        <taxon>Nematoda</taxon>
        <taxon>Enoplea</taxon>
        <taxon>Dorylaimia</taxon>
        <taxon>Mermithida</taxon>
        <taxon>Mermithoidea</taxon>
        <taxon>Mermithidae</taxon>
        <taxon>Romanomermis</taxon>
    </lineage>
</organism>
<name>A0A915JYM5_ROMCU</name>
<evidence type="ECO:0000313" key="2">
    <source>
        <dbReference type="WBParaSite" id="nRc.2.0.1.t31571-RA"/>
    </source>
</evidence>
<dbReference type="Proteomes" id="UP000887565">
    <property type="component" value="Unplaced"/>
</dbReference>
<protein>
    <submittedName>
        <fullName evidence="2">Uncharacterized protein</fullName>
    </submittedName>
</protein>
<reference evidence="2" key="1">
    <citation type="submission" date="2022-11" db="UniProtKB">
        <authorList>
            <consortium name="WormBaseParasite"/>
        </authorList>
    </citation>
    <scope>IDENTIFICATION</scope>
</reference>
<dbReference type="AlphaFoldDB" id="A0A915JYM5"/>
<evidence type="ECO:0000313" key="1">
    <source>
        <dbReference type="Proteomes" id="UP000887565"/>
    </source>
</evidence>
<accession>A0A915JYM5</accession>